<proteinExistence type="predicted"/>
<evidence type="ECO:0000313" key="4">
    <source>
        <dbReference type="Proteomes" id="UP000576225"/>
    </source>
</evidence>
<comment type="caution">
    <text evidence="3">The sequence shown here is derived from an EMBL/GenBank/DDBJ whole genome shotgun (WGS) entry which is preliminary data.</text>
</comment>
<reference evidence="3 4" key="1">
    <citation type="submission" date="2020-04" db="EMBL/GenBank/DDBJ databases">
        <authorList>
            <person name="Hitch T.C.A."/>
            <person name="Wylensek D."/>
            <person name="Clavel T."/>
        </authorList>
    </citation>
    <scope>NUCLEOTIDE SEQUENCE [LARGE SCALE GENOMIC DNA]</scope>
    <source>
        <strain evidence="3 4">COR2-253-APC-1A</strain>
    </source>
</reference>
<dbReference type="PANTHER" id="PTHR44103:SF1">
    <property type="entry name" value="PROPROTEIN CONVERTASE P"/>
    <property type="match status" value="1"/>
</dbReference>
<protein>
    <submittedName>
        <fullName evidence="3">VCBS repeat-containing protein</fullName>
    </submittedName>
</protein>
<evidence type="ECO:0000256" key="2">
    <source>
        <dbReference type="SAM" id="SignalP"/>
    </source>
</evidence>
<dbReference type="Gene3D" id="2.130.10.130">
    <property type="entry name" value="Integrin alpha, N-terminal"/>
    <property type="match status" value="3"/>
</dbReference>
<gene>
    <name evidence="3" type="ORF">HF882_19575</name>
</gene>
<dbReference type="InterPro" id="IPR013320">
    <property type="entry name" value="ConA-like_dom_sf"/>
</dbReference>
<evidence type="ECO:0000313" key="3">
    <source>
        <dbReference type="EMBL" id="NMD88789.1"/>
    </source>
</evidence>
<dbReference type="SUPFAM" id="SSF69318">
    <property type="entry name" value="Integrin alpha N-terminal domain"/>
    <property type="match status" value="3"/>
</dbReference>
<keyword evidence="1 2" id="KW-0732">Signal</keyword>
<dbReference type="InterPro" id="IPR028994">
    <property type="entry name" value="Integrin_alpha_N"/>
</dbReference>
<feature type="chain" id="PRO_5033067503" evidence="2">
    <location>
        <begin position="24"/>
        <end position="1036"/>
    </location>
</feature>
<dbReference type="AlphaFoldDB" id="A0A848B573"/>
<feature type="signal peptide" evidence="2">
    <location>
        <begin position="1"/>
        <end position="23"/>
    </location>
</feature>
<accession>A0A848B573</accession>
<sequence length="1036" mass="113424">MKPCNRLSFCFAVSLLLPFLAHGSGLTDENLLFRAGFDGSFEADFASGSGTPFVPERLLRAGAPGVLKLPPNQMLCYPAPGNIDLEAGTLVIRVRPGFTPGEGVLPKELTEVYLFSLRNRYGHRLDATINEKTGGLYVHAARGKTPTTSVKVDVRGWKKGEWRTVTIAWERPGRLSAAVEGLPPVAVKNARLPECPAEFLYDIYIGSNSQGLPVQQYGKLGTFPGEIDEVRIYRGFASQAPGVLPESCKRSVPPAWPDGIAKQPEWVGRNRRRISFALGETKKQWKNTPVRFRLDLSKELGRLDLAARRAAVASMRLVACDPATGKPLARDVKLSGEERYFQPFQLDDDFLNRMSGELGFVHTGKLPALYSLYFDAEAPYAAPAPAEYPLPGFGMPLMLGKKNRPGIFGGAFRGAFDAVDFDGDGDLDLFFIAGWQTDSGRDLFGGLYYYENLRNRTGYDLFAAPVLIDKGNLEFGRFAQTAPPRLADIDGDGKMECVFISGYLAASAEIVRENGCPKLTGWKPLKFDGKTPKLISSAVLHDFDGDGLPDIFSDGRLHRNIGTKQEPLFRSEGEDLFVAGVRGPQGKILTPGGGDMHTLAWAVADVDGDGRFDLVCGGVSSLLYYFPGRADGRFDRPRQLLTHDGHEIDFPGVFPYPLFRDVDGDGALDLMLGSEDGTLGVCFNRARPGEAMLLMPPVFLQEERAHLNAGTLAIPVAADWNGDGLVDILSGSANGRVYYWENIGTPELPVYRTPVELAAGGRPIILRAGPDGSVQGEGESDWGYTNIEVADWDMDGLKDLIVTGVRGEHVFFRNIGEPGEPRLAPGMLIEADFPGETPVPPGFRFRPRGRELLTVTRCRPSVFDWNGDGLVDYIVTDHTDRLAFYERFRRADGSLGLKPGRHVFELNAPFFRSLVWNHETLGGLKPRPGGMGRSVTQIVDWNGDGRPDLLMDNINARLFLNSSDTPARAVMTDCGDLAPQRLANHNTAPYAADLDGDGIPDLIVGTENGWIYGYLRAYLEKDMPVVSVGPVEGKER</sequence>
<dbReference type="InterPro" id="IPR013517">
    <property type="entry name" value="FG-GAP"/>
</dbReference>
<evidence type="ECO:0000256" key="1">
    <source>
        <dbReference type="ARBA" id="ARBA00022729"/>
    </source>
</evidence>
<dbReference type="RefSeq" id="WP_168963815.1">
    <property type="nucleotide sequence ID" value="NZ_JABAEW010000059.1"/>
</dbReference>
<dbReference type="PANTHER" id="PTHR44103">
    <property type="entry name" value="PROPROTEIN CONVERTASE P"/>
    <property type="match status" value="1"/>
</dbReference>
<dbReference type="EMBL" id="JABAEW010000059">
    <property type="protein sequence ID" value="NMD88789.1"/>
    <property type="molecule type" value="Genomic_DNA"/>
</dbReference>
<dbReference type="Proteomes" id="UP000576225">
    <property type="component" value="Unassembled WGS sequence"/>
</dbReference>
<dbReference type="SUPFAM" id="SSF49899">
    <property type="entry name" value="Concanavalin A-like lectins/glucanases"/>
    <property type="match status" value="1"/>
</dbReference>
<dbReference type="Pfam" id="PF13517">
    <property type="entry name" value="FG-GAP_3"/>
    <property type="match status" value="3"/>
</dbReference>
<name>A0A848B573_9BACT</name>
<organism evidence="3 4">
    <name type="scientific">Victivallis vadensis</name>
    <dbReference type="NCBI Taxonomy" id="172901"/>
    <lineage>
        <taxon>Bacteria</taxon>
        <taxon>Pseudomonadati</taxon>
        <taxon>Lentisphaerota</taxon>
        <taxon>Lentisphaeria</taxon>
        <taxon>Victivallales</taxon>
        <taxon>Victivallaceae</taxon>
        <taxon>Victivallis</taxon>
    </lineage>
</organism>